<evidence type="ECO:0008006" key="4">
    <source>
        <dbReference type="Google" id="ProtNLM"/>
    </source>
</evidence>
<proteinExistence type="predicted"/>
<feature type="signal peptide" evidence="1">
    <location>
        <begin position="1"/>
        <end position="29"/>
    </location>
</feature>
<dbReference type="Proteomes" id="UP000612585">
    <property type="component" value="Unassembled WGS sequence"/>
</dbReference>
<reference evidence="2" key="1">
    <citation type="submission" date="2021-01" db="EMBL/GenBank/DDBJ databases">
        <title>Whole genome shotgun sequence of Virgisporangium aurantiacum NBRC 16421.</title>
        <authorList>
            <person name="Komaki H."/>
            <person name="Tamura T."/>
        </authorList>
    </citation>
    <scope>NUCLEOTIDE SEQUENCE</scope>
    <source>
        <strain evidence="2">NBRC 16421</strain>
    </source>
</reference>
<keyword evidence="3" id="KW-1185">Reference proteome</keyword>
<evidence type="ECO:0000313" key="3">
    <source>
        <dbReference type="Proteomes" id="UP000612585"/>
    </source>
</evidence>
<dbReference type="Gene3D" id="3.10.450.50">
    <property type="match status" value="1"/>
</dbReference>
<protein>
    <recommendedName>
        <fullName evidence="4">SnoaL-like domain-containing protein</fullName>
    </recommendedName>
</protein>
<evidence type="ECO:0000256" key="1">
    <source>
        <dbReference type="SAM" id="SignalP"/>
    </source>
</evidence>
<dbReference type="SUPFAM" id="SSF54427">
    <property type="entry name" value="NTF2-like"/>
    <property type="match status" value="1"/>
</dbReference>
<gene>
    <name evidence="2" type="ORF">Vau01_070600</name>
</gene>
<comment type="caution">
    <text evidence="2">The sequence shown here is derived from an EMBL/GenBank/DDBJ whole genome shotgun (WGS) entry which is preliminary data.</text>
</comment>
<name>A0A8J4E303_9ACTN</name>
<dbReference type="InterPro" id="IPR032710">
    <property type="entry name" value="NTF2-like_dom_sf"/>
</dbReference>
<evidence type="ECO:0000313" key="2">
    <source>
        <dbReference type="EMBL" id="GIJ59544.1"/>
    </source>
</evidence>
<sequence length="169" mass="18380">MRGTWKTRLAAAAGAASMIGAAVASPAIAAGPDTERQLGTAGLVQWCARKFDEAQRHDMESFRDFDRAGWEAGHDDDAITIYSGGQIVQGRAAIGESQRNHFNNRNATWTWTEKTRAVDGCSTGTIVYDATYAIPSQGFVIRQIISVSYTFKHGKWLTVIDQGTQIPVS</sequence>
<dbReference type="RefSeq" id="WP_204002070.1">
    <property type="nucleotide sequence ID" value="NZ_BOPG01000047.1"/>
</dbReference>
<dbReference type="EMBL" id="BOPG01000047">
    <property type="protein sequence ID" value="GIJ59544.1"/>
    <property type="molecule type" value="Genomic_DNA"/>
</dbReference>
<organism evidence="2 3">
    <name type="scientific">Virgisporangium aurantiacum</name>
    <dbReference type="NCBI Taxonomy" id="175570"/>
    <lineage>
        <taxon>Bacteria</taxon>
        <taxon>Bacillati</taxon>
        <taxon>Actinomycetota</taxon>
        <taxon>Actinomycetes</taxon>
        <taxon>Micromonosporales</taxon>
        <taxon>Micromonosporaceae</taxon>
        <taxon>Virgisporangium</taxon>
    </lineage>
</organism>
<keyword evidence="1" id="KW-0732">Signal</keyword>
<feature type="chain" id="PRO_5035320612" description="SnoaL-like domain-containing protein" evidence="1">
    <location>
        <begin position="30"/>
        <end position="169"/>
    </location>
</feature>
<dbReference type="AlphaFoldDB" id="A0A8J4E303"/>
<accession>A0A8J4E303</accession>